<accession>A0A923GM87</accession>
<dbReference type="InterPro" id="IPR022385">
    <property type="entry name" value="Rhs_assc_core"/>
</dbReference>
<evidence type="ECO:0000313" key="3">
    <source>
        <dbReference type="Proteomes" id="UP000628137"/>
    </source>
</evidence>
<dbReference type="Proteomes" id="UP000628137">
    <property type="component" value="Unassembled WGS sequence"/>
</dbReference>
<reference evidence="2" key="3">
    <citation type="submission" date="2021-06" db="EMBL/GenBank/DDBJ databases">
        <title>Updating the genus Pseudomonas: Description of 43 new species and partition of the Pseudomonas putida group.</title>
        <authorList>
            <person name="Girard L."/>
            <person name="Lood C."/>
            <person name="Vandamme P."/>
            <person name="Rokni-Zadeh H."/>
            <person name="Van Noort V."/>
            <person name="Hofte M."/>
            <person name="Lavigne R."/>
            <person name="De Mot R."/>
        </authorList>
    </citation>
    <scope>NUCLEOTIDE SEQUENCE</scope>
    <source>
        <strain evidence="2">RW4S2</strain>
    </source>
</reference>
<dbReference type="RefSeq" id="WP_186604399.1">
    <property type="nucleotide sequence ID" value="NZ_JABWRP020000024.1"/>
</dbReference>
<protein>
    <submittedName>
        <fullName evidence="1">RHS repeat-associated core domain-containing protein</fullName>
    </submittedName>
</protein>
<sequence length="254" mass="27825">MNIVASGVGWQAYGPYGYRNTRALPTESLGFNGEFFFISMGCYALGNSHRLYSPGLMRFISADTLSPFYRGGSNCYAYCLNDPINSRDPGGKSRLKTAAIKIQAVNRFKRPIRPRAEVASQWKTLPNLQPEELPLERWEAEQLIASGEAHMTLVKGPGSLERLPDTLTHKFVFTRDNNFLVGSFPATANISHAAIADLGQSVIGGRMEVVSAGYVTKGEGPTLTPISGHYRPSNEQLKPANDYLESLGANIRHG</sequence>
<dbReference type="AlphaFoldDB" id="A0A923GM87"/>
<dbReference type="NCBIfam" id="TIGR03696">
    <property type="entry name" value="Rhs_assc_core"/>
    <property type="match status" value="1"/>
</dbReference>
<dbReference type="EMBL" id="JABWRP010000028">
    <property type="protein sequence ID" value="MBC3473441.1"/>
    <property type="molecule type" value="Genomic_DNA"/>
</dbReference>
<comment type="caution">
    <text evidence="1">The sequence shown here is derived from an EMBL/GenBank/DDBJ whole genome shotgun (WGS) entry which is preliminary data.</text>
</comment>
<evidence type="ECO:0000313" key="1">
    <source>
        <dbReference type="EMBL" id="MBC3473441.1"/>
    </source>
</evidence>
<reference evidence="1" key="2">
    <citation type="submission" date="2020-07" db="EMBL/GenBank/DDBJ databases">
        <authorList>
            <person name="Lood C."/>
            <person name="Girard L."/>
        </authorList>
    </citation>
    <scope>NUCLEOTIDE SEQUENCE</scope>
    <source>
        <strain evidence="1">RW4S2</strain>
    </source>
</reference>
<keyword evidence="3" id="KW-1185">Reference proteome</keyword>
<proteinExistence type="predicted"/>
<name>A0A923GM87_9PSED</name>
<gene>
    <name evidence="2" type="ORF">HU738_023125</name>
    <name evidence="1" type="ORF">HU738_23045</name>
</gene>
<reference evidence="1 3" key="1">
    <citation type="journal article" date="2020" name="Microorganisms">
        <title>Reliable Identification of Environmental Pseudomonas Isolates Using the rpoD Gene.</title>
        <authorList>
            <consortium name="The Broad Institute Genome Sequencing Platform"/>
            <person name="Girard L."/>
            <person name="Lood C."/>
            <person name="Rokni-Zadeh H."/>
            <person name="van Noort V."/>
            <person name="Lavigne R."/>
            <person name="De Mot R."/>
        </authorList>
    </citation>
    <scope>NUCLEOTIDE SEQUENCE</scope>
    <source>
        <strain evidence="1 3">RW4S2</strain>
    </source>
</reference>
<evidence type="ECO:0000313" key="2">
    <source>
        <dbReference type="EMBL" id="MBV4543952.1"/>
    </source>
</evidence>
<dbReference type="EMBL" id="JABWRP020000024">
    <property type="protein sequence ID" value="MBV4543952.1"/>
    <property type="molecule type" value="Genomic_DNA"/>
</dbReference>
<organism evidence="1">
    <name type="scientific">Pseudomonas vlassakiae</name>
    <dbReference type="NCBI Taxonomy" id="485888"/>
    <lineage>
        <taxon>Bacteria</taxon>
        <taxon>Pseudomonadati</taxon>
        <taxon>Pseudomonadota</taxon>
        <taxon>Gammaproteobacteria</taxon>
        <taxon>Pseudomonadales</taxon>
        <taxon>Pseudomonadaceae</taxon>
        <taxon>Pseudomonas</taxon>
    </lineage>
</organism>
<dbReference type="Gene3D" id="2.180.10.10">
    <property type="entry name" value="RHS repeat-associated core"/>
    <property type="match status" value="1"/>
</dbReference>